<dbReference type="RefSeq" id="WP_131912750.1">
    <property type="nucleotide sequence ID" value="NZ_OU594967.1"/>
</dbReference>
<dbReference type="Pfam" id="PF01810">
    <property type="entry name" value="LysE"/>
    <property type="match status" value="1"/>
</dbReference>
<evidence type="ECO:0000256" key="2">
    <source>
        <dbReference type="ARBA" id="ARBA00022475"/>
    </source>
</evidence>
<dbReference type="EMBL" id="SMGD01000013">
    <property type="protein sequence ID" value="TCK51836.1"/>
    <property type="molecule type" value="Genomic_DNA"/>
</dbReference>
<gene>
    <name evidence="7" type="ORF">EV690_1917</name>
</gene>
<feature type="transmembrane region" description="Helical" evidence="6">
    <location>
        <begin position="190"/>
        <end position="210"/>
    </location>
</feature>
<keyword evidence="5 6" id="KW-0472">Membrane</keyword>
<evidence type="ECO:0000313" key="7">
    <source>
        <dbReference type="EMBL" id="TCK51836.1"/>
    </source>
</evidence>
<feature type="transmembrane region" description="Helical" evidence="6">
    <location>
        <begin position="6"/>
        <end position="31"/>
    </location>
</feature>
<keyword evidence="4 6" id="KW-1133">Transmembrane helix</keyword>
<dbReference type="AlphaFoldDB" id="A0A4R1JLD0"/>
<feature type="transmembrane region" description="Helical" evidence="6">
    <location>
        <begin position="136"/>
        <end position="155"/>
    </location>
</feature>
<dbReference type="GO" id="GO:0005886">
    <property type="term" value="C:plasma membrane"/>
    <property type="evidence" value="ECO:0007669"/>
    <property type="project" value="UniProtKB-SubCell"/>
</dbReference>
<dbReference type="PANTHER" id="PTHR30086">
    <property type="entry name" value="ARGININE EXPORTER PROTEIN ARGO"/>
    <property type="match status" value="1"/>
</dbReference>
<proteinExistence type="predicted"/>
<dbReference type="GO" id="GO:0015171">
    <property type="term" value="F:amino acid transmembrane transporter activity"/>
    <property type="evidence" value="ECO:0007669"/>
    <property type="project" value="TreeGrafter"/>
</dbReference>
<evidence type="ECO:0000313" key="8">
    <source>
        <dbReference type="Proteomes" id="UP000295565"/>
    </source>
</evidence>
<comment type="subcellular location">
    <subcellularLocation>
        <location evidence="1">Cell membrane</location>
        <topology evidence="1">Multi-pass membrane protein</topology>
    </subcellularLocation>
</comment>
<evidence type="ECO:0000256" key="4">
    <source>
        <dbReference type="ARBA" id="ARBA00022989"/>
    </source>
</evidence>
<feature type="transmembrane region" description="Helical" evidence="6">
    <location>
        <begin position="72"/>
        <end position="94"/>
    </location>
</feature>
<dbReference type="PANTHER" id="PTHR30086:SF17">
    <property type="entry name" value="LYSE FAMILY TRANSLOCATOR"/>
    <property type="match status" value="1"/>
</dbReference>
<keyword evidence="8" id="KW-1185">Reference proteome</keyword>
<evidence type="ECO:0000256" key="3">
    <source>
        <dbReference type="ARBA" id="ARBA00022692"/>
    </source>
</evidence>
<dbReference type="OrthoDB" id="581870at2"/>
<evidence type="ECO:0000256" key="5">
    <source>
        <dbReference type="ARBA" id="ARBA00023136"/>
    </source>
</evidence>
<keyword evidence="2" id="KW-1003">Cell membrane</keyword>
<accession>A0A4R1JLD0</accession>
<reference evidence="7 8" key="1">
    <citation type="submission" date="2019-03" db="EMBL/GenBank/DDBJ databases">
        <title>Genomic Encyclopedia of Type Strains, Phase IV (KMG-IV): sequencing the most valuable type-strain genomes for metagenomic binning, comparative biology and taxonomic classification.</title>
        <authorList>
            <person name="Goeker M."/>
        </authorList>
    </citation>
    <scope>NUCLEOTIDE SEQUENCE [LARGE SCALE GENOMIC DNA]</scope>
    <source>
        <strain evidence="7 8">DSM 18577</strain>
    </source>
</reference>
<protein>
    <submittedName>
        <fullName evidence="7">Threonine/homoserine/homoserine lactone efflux protein</fullName>
    </submittedName>
</protein>
<dbReference type="InterPro" id="IPR001123">
    <property type="entry name" value="LeuE-type"/>
</dbReference>
<evidence type="ECO:0000256" key="6">
    <source>
        <dbReference type="SAM" id="Phobius"/>
    </source>
</evidence>
<organism evidence="7 8">
    <name type="scientific">Celerinatantimonas diazotrophica</name>
    <dbReference type="NCBI Taxonomy" id="412034"/>
    <lineage>
        <taxon>Bacteria</taxon>
        <taxon>Pseudomonadati</taxon>
        <taxon>Pseudomonadota</taxon>
        <taxon>Gammaproteobacteria</taxon>
        <taxon>Celerinatantimonadaceae</taxon>
        <taxon>Celerinatantimonas</taxon>
    </lineage>
</organism>
<dbReference type="Proteomes" id="UP000295565">
    <property type="component" value="Unassembled WGS sequence"/>
</dbReference>
<feature type="transmembrane region" description="Helical" evidence="6">
    <location>
        <begin position="161"/>
        <end position="178"/>
    </location>
</feature>
<sequence length="216" mass="23522">MDWTLFSIFITVAVAHFLALLSPGPDFLLIVKSAIKNGPKKSIGVAGGIASANALYISLCLIGVGSLLASSVMIMIVLKIAGGLFLMYLAVMALKAKKADYKDIAFSATQINKSNTTFLKEFVTGFMSGILNPKNLLFYLSLFTIVLTKDVNFGFKVGLGIWMTLVVFLWDVCVIYVLSIEKVRRKFSKVAYYIDKCTGALLGLIGFTIVKSAFTK</sequence>
<name>A0A4R1JLD0_9GAMM</name>
<evidence type="ECO:0000256" key="1">
    <source>
        <dbReference type="ARBA" id="ARBA00004651"/>
    </source>
</evidence>
<keyword evidence="3 6" id="KW-0812">Transmembrane</keyword>
<feature type="transmembrane region" description="Helical" evidence="6">
    <location>
        <begin position="43"/>
        <end position="66"/>
    </location>
</feature>
<comment type="caution">
    <text evidence="7">The sequence shown here is derived from an EMBL/GenBank/DDBJ whole genome shotgun (WGS) entry which is preliminary data.</text>
</comment>